<sequence>MIVPLIWDHRESSLPKDFFLGCVIPLCVCLSHTRNKSVLKEW</sequence>
<gene>
    <name evidence="1" type="ordered locus">NSE_0611</name>
</gene>
<reference evidence="1 2" key="1">
    <citation type="journal article" date="2006" name="PLoS Genet.">
        <title>Comparative genomics of emerging human ehrlichiosis agents.</title>
        <authorList>
            <person name="Dunning Hotopp J.C."/>
            <person name="Lin M."/>
            <person name="Madupu R."/>
            <person name="Crabtree J."/>
            <person name="Angiuoli S.V."/>
            <person name="Eisen J.A."/>
            <person name="Seshadri R."/>
            <person name="Ren Q."/>
            <person name="Wu M."/>
            <person name="Utterback T.R."/>
            <person name="Smith S."/>
            <person name="Lewis M."/>
            <person name="Khouri H."/>
            <person name="Zhang C."/>
            <person name="Niu H."/>
            <person name="Lin Q."/>
            <person name="Ohashi N."/>
            <person name="Zhi N."/>
            <person name="Nelson W."/>
            <person name="Brinkac L.M."/>
            <person name="Dodson R.J."/>
            <person name="Rosovitz M.J."/>
            <person name="Sundaram J."/>
            <person name="Daugherty S.C."/>
            <person name="Davidsen T."/>
            <person name="Durkin A.S."/>
            <person name="Gwinn M."/>
            <person name="Haft D.H."/>
            <person name="Selengut J.D."/>
            <person name="Sullivan S.A."/>
            <person name="Zafar N."/>
            <person name="Zhou L."/>
            <person name="Benahmed F."/>
            <person name="Forberger H."/>
            <person name="Halpin R."/>
            <person name="Mulligan S."/>
            <person name="Robinson J."/>
            <person name="White O."/>
            <person name="Rikihisa Y."/>
            <person name="Tettelin H."/>
        </authorList>
    </citation>
    <scope>NUCLEOTIDE SEQUENCE [LARGE SCALE GENOMIC DNA]</scope>
    <source>
        <strain evidence="2">ATCC VR-367 / Miyayama</strain>
    </source>
</reference>
<protein>
    <submittedName>
        <fullName evidence="1">Uncharacterized protein</fullName>
    </submittedName>
</protein>
<evidence type="ECO:0000313" key="1">
    <source>
        <dbReference type="EMBL" id="ABD46178.1"/>
    </source>
</evidence>
<dbReference type="HOGENOM" id="CLU_3254679_0_0_5"/>
<proteinExistence type="predicted"/>
<dbReference type="Proteomes" id="UP000001942">
    <property type="component" value="Chromosome"/>
</dbReference>
<keyword evidence="2" id="KW-1185">Reference proteome</keyword>
<evidence type="ECO:0000313" key="2">
    <source>
        <dbReference type="Proteomes" id="UP000001942"/>
    </source>
</evidence>
<dbReference type="EMBL" id="CP000237">
    <property type="protein sequence ID" value="ABD46178.1"/>
    <property type="molecule type" value="Genomic_DNA"/>
</dbReference>
<accession>Q2GDF5</accession>
<organism evidence="1 2">
    <name type="scientific">Ehrlichia sennetsu (strain ATCC VR-367 / Miyayama)</name>
    <name type="common">Neorickettsia sennetsu</name>
    <dbReference type="NCBI Taxonomy" id="222891"/>
    <lineage>
        <taxon>Bacteria</taxon>
        <taxon>Pseudomonadati</taxon>
        <taxon>Pseudomonadota</taxon>
        <taxon>Alphaproteobacteria</taxon>
        <taxon>Rickettsiales</taxon>
        <taxon>Anaplasmataceae</taxon>
        <taxon>Ehrlichia</taxon>
    </lineage>
</organism>
<name>Q2GDF5_EHRS3</name>
<dbReference type="AlphaFoldDB" id="Q2GDF5"/>
<dbReference type="KEGG" id="nse:NSE_0611"/>